<dbReference type="Pfam" id="PF13568">
    <property type="entry name" value="OMP_b-brl_2"/>
    <property type="match status" value="1"/>
</dbReference>
<evidence type="ECO:0000313" key="3">
    <source>
        <dbReference type="EMBL" id="PVX57969.1"/>
    </source>
</evidence>
<keyword evidence="4" id="KW-1185">Reference proteome</keyword>
<sequence>MTTLRTLIIFLCFHVANAHAFDIIFPQNLSLKARLGYNLGGTAPIGLSPSIRELNSYRLQPNFSVGLDAIRPINDNWSVLMGLHLENKGMNIDARVKNYYEEIVRGDERISGRFTGNVNTYVREWMFTIPLQAVWSPISKVDFRVGPYFSVVPAKKFNGYAHNGYLRVGDPTGAKVILGEDETSRGFYDFSGDMRNMQWGIDIGADWNCYRRLEVYADISWGVTGIFKKRFKTLEQTLYPIFGTVGVAYKLK</sequence>
<comment type="caution">
    <text evidence="3">The sequence shown here is derived from an EMBL/GenBank/DDBJ whole genome shotgun (WGS) entry which is preliminary data.</text>
</comment>
<gene>
    <name evidence="3" type="ORF">C7379_10392</name>
</gene>
<feature type="domain" description="Outer membrane protein beta-barrel" evidence="2">
    <location>
        <begin position="27"/>
        <end position="227"/>
    </location>
</feature>
<feature type="chain" id="PRO_5015513269" evidence="1">
    <location>
        <begin position="21"/>
        <end position="252"/>
    </location>
</feature>
<organism evidence="3 4">
    <name type="scientific">Hallella colorans</name>
    <dbReference type="NCBI Taxonomy" id="1703337"/>
    <lineage>
        <taxon>Bacteria</taxon>
        <taxon>Pseudomonadati</taxon>
        <taxon>Bacteroidota</taxon>
        <taxon>Bacteroidia</taxon>
        <taxon>Bacteroidales</taxon>
        <taxon>Prevotellaceae</taxon>
        <taxon>Hallella</taxon>
    </lineage>
</organism>
<reference evidence="3 4" key="1">
    <citation type="submission" date="2018-05" db="EMBL/GenBank/DDBJ databases">
        <title>Genomic Encyclopedia of Type Strains, Phase IV (KMG-IV): sequencing the most valuable type-strain genomes for metagenomic binning, comparative biology and taxonomic classification.</title>
        <authorList>
            <person name="Goeker M."/>
        </authorList>
    </citation>
    <scope>NUCLEOTIDE SEQUENCE [LARGE SCALE GENOMIC DNA]</scope>
    <source>
        <strain evidence="3 4">DSM 100333</strain>
    </source>
</reference>
<evidence type="ECO:0000256" key="1">
    <source>
        <dbReference type="SAM" id="SignalP"/>
    </source>
</evidence>
<evidence type="ECO:0000259" key="2">
    <source>
        <dbReference type="Pfam" id="PF13568"/>
    </source>
</evidence>
<accession>A0A2U0UK38</accession>
<dbReference type="AlphaFoldDB" id="A0A2U0UK38"/>
<proteinExistence type="predicted"/>
<dbReference type="InterPro" id="IPR025665">
    <property type="entry name" value="Beta-barrel_OMP_2"/>
</dbReference>
<dbReference type="OrthoDB" id="1014137at2"/>
<feature type="signal peptide" evidence="1">
    <location>
        <begin position="1"/>
        <end position="20"/>
    </location>
</feature>
<dbReference type="Proteomes" id="UP000245870">
    <property type="component" value="Unassembled WGS sequence"/>
</dbReference>
<protein>
    <submittedName>
        <fullName evidence="3">Outer membrane protein with beta-barrel domain</fullName>
    </submittedName>
</protein>
<dbReference type="RefSeq" id="WP_116615831.1">
    <property type="nucleotide sequence ID" value="NZ_CALDWB010000002.1"/>
</dbReference>
<keyword evidence="1" id="KW-0732">Signal</keyword>
<dbReference type="EMBL" id="QENY01000003">
    <property type="protein sequence ID" value="PVX57969.1"/>
    <property type="molecule type" value="Genomic_DNA"/>
</dbReference>
<name>A0A2U0UK38_9BACT</name>
<evidence type="ECO:0000313" key="4">
    <source>
        <dbReference type="Proteomes" id="UP000245870"/>
    </source>
</evidence>